<dbReference type="CDD" id="cd04301">
    <property type="entry name" value="NAT_SF"/>
    <property type="match status" value="1"/>
</dbReference>
<dbReference type="Proteomes" id="UP000523000">
    <property type="component" value="Unassembled WGS sequence"/>
</dbReference>
<dbReference type="GO" id="GO:0005840">
    <property type="term" value="C:ribosome"/>
    <property type="evidence" value="ECO:0007669"/>
    <property type="project" value="UniProtKB-KW"/>
</dbReference>
<evidence type="ECO:0000313" key="2">
    <source>
        <dbReference type="EMBL" id="MBB2994013.1"/>
    </source>
</evidence>
<dbReference type="Gene3D" id="3.40.630.30">
    <property type="match status" value="1"/>
</dbReference>
<comment type="caution">
    <text evidence="2">The sequence shown here is derived from an EMBL/GenBank/DDBJ whole genome shotgun (WGS) entry which is preliminary data.</text>
</comment>
<keyword evidence="3" id="KW-1185">Reference proteome</keyword>
<dbReference type="GO" id="GO:0016747">
    <property type="term" value="F:acyltransferase activity, transferring groups other than amino-acyl groups"/>
    <property type="evidence" value="ECO:0007669"/>
    <property type="project" value="InterPro"/>
</dbReference>
<evidence type="ECO:0000313" key="3">
    <source>
        <dbReference type="Proteomes" id="UP000523000"/>
    </source>
</evidence>
<keyword evidence="2" id="KW-0687">Ribonucleoprotein</keyword>
<reference evidence="2 3" key="1">
    <citation type="submission" date="2020-08" db="EMBL/GenBank/DDBJ databases">
        <title>Sequencing the genomes of 1000 actinobacteria strains.</title>
        <authorList>
            <person name="Klenk H.-P."/>
        </authorList>
    </citation>
    <scope>NUCLEOTIDE SEQUENCE [LARGE SCALE GENOMIC DNA]</scope>
    <source>
        <strain evidence="2 3">DSM 22826</strain>
    </source>
</reference>
<organism evidence="2 3">
    <name type="scientific">Paeniglutamicibacter cryotolerans</name>
    <dbReference type="NCBI Taxonomy" id="670079"/>
    <lineage>
        <taxon>Bacteria</taxon>
        <taxon>Bacillati</taxon>
        <taxon>Actinomycetota</taxon>
        <taxon>Actinomycetes</taxon>
        <taxon>Micrococcales</taxon>
        <taxon>Micrococcaceae</taxon>
        <taxon>Paeniglutamicibacter</taxon>
    </lineage>
</organism>
<protein>
    <submittedName>
        <fullName evidence="2">Ribosomal protein S18 acetylase RimI-like enzyme</fullName>
    </submittedName>
</protein>
<gene>
    <name evidence="2" type="ORF">E9229_000204</name>
</gene>
<name>A0A839QEI3_9MICC</name>
<dbReference type="PROSITE" id="PS51186">
    <property type="entry name" value="GNAT"/>
    <property type="match status" value="1"/>
</dbReference>
<keyword evidence="2" id="KW-0689">Ribosomal protein</keyword>
<feature type="domain" description="N-acetyltransferase" evidence="1">
    <location>
        <begin position="1"/>
        <end position="117"/>
    </location>
</feature>
<sequence>MGWSAHTRDPNTLFAALTGSSAVAAALAEGELIGLARVVSDGASICYLQDVLVHPEHRRTGLGARLACLLFGRYPRVRQKVLLTDGEPGQAAFHASLGFSLVGGDDSPALRSFVRSD</sequence>
<proteinExistence type="predicted"/>
<dbReference type="Pfam" id="PF00583">
    <property type="entry name" value="Acetyltransf_1"/>
    <property type="match status" value="1"/>
</dbReference>
<dbReference type="AlphaFoldDB" id="A0A839QEI3"/>
<dbReference type="RefSeq" id="WP_312855566.1">
    <property type="nucleotide sequence ID" value="NZ_BAABGK010000010.1"/>
</dbReference>
<evidence type="ECO:0000259" key="1">
    <source>
        <dbReference type="PROSITE" id="PS51186"/>
    </source>
</evidence>
<dbReference type="EMBL" id="JACHVS010000001">
    <property type="protein sequence ID" value="MBB2994013.1"/>
    <property type="molecule type" value="Genomic_DNA"/>
</dbReference>
<accession>A0A839QEI3</accession>
<dbReference type="InterPro" id="IPR016181">
    <property type="entry name" value="Acyl_CoA_acyltransferase"/>
</dbReference>
<dbReference type="SUPFAM" id="SSF55729">
    <property type="entry name" value="Acyl-CoA N-acyltransferases (Nat)"/>
    <property type="match status" value="1"/>
</dbReference>
<dbReference type="InterPro" id="IPR000182">
    <property type="entry name" value="GNAT_dom"/>
</dbReference>